<dbReference type="AlphaFoldDB" id="A8PRS9"/>
<dbReference type="PANTHER" id="PTHR12789:SF0">
    <property type="entry name" value="DENSITY-REGULATED PROTEIN"/>
    <property type="match status" value="1"/>
</dbReference>
<dbReference type="FunCoup" id="A8PRS9">
    <property type="interactions" value="565"/>
</dbReference>
<dbReference type="OrthoDB" id="277199at2759"/>
<feature type="region of interest" description="Disordered" evidence="5">
    <location>
        <begin position="198"/>
        <end position="220"/>
    </location>
</feature>
<dbReference type="GO" id="GO:0001731">
    <property type="term" value="P:formation of translation preinitiation complex"/>
    <property type="evidence" value="ECO:0007669"/>
    <property type="project" value="TreeGrafter"/>
</dbReference>
<dbReference type="SUPFAM" id="SSF55159">
    <property type="entry name" value="eIF1-like"/>
    <property type="match status" value="1"/>
</dbReference>
<feature type="coiled-coil region" evidence="4">
    <location>
        <begin position="81"/>
        <end position="108"/>
    </location>
</feature>
<evidence type="ECO:0000256" key="3">
    <source>
        <dbReference type="ARBA" id="ARBA00020058"/>
    </source>
</evidence>
<dbReference type="InParanoid" id="A8PRS9"/>
<comment type="caution">
    <text evidence="7">The sequence shown here is derived from an EMBL/GenBank/DDBJ whole genome shotgun (WGS) entry which is preliminary data.</text>
</comment>
<keyword evidence="8" id="KW-1185">Reference proteome</keyword>
<name>A8PRS9_MALGO</name>
<dbReference type="VEuPathDB" id="FungiDB:MGL_0120"/>
<evidence type="ECO:0000313" key="8">
    <source>
        <dbReference type="Proteomes" id="UP000008837"/>
    </source>
</evidence>
<organism evidence="7 8">
    <name type="scientific">Malassezia globosa (strain ATCC MYA-4612 / CBS 7966)</name>
    <name type="common">Dandruff-associated fungus</name>
    <dbReference type="NCBI Taxonomy" id="425265"/>
    <lineage>
        <taxon>Eukaryota</taxon>
        <taxon>Fungi</taxon>
        <taxon>Dikarya</taxon>
        <taxon>Basidiomycota</taxon>
        <taxon>Ustilaginomycotina</taxon>
        <taxon>Malasseziomycetes</taxon>
        <taxon>Malasseziales</taxon>
        <taxon>Malasseziaceae</taxon>
        <taxon>Malassezia</taxon>
    </lineage>
</organism>
<dbReference type="Pfam" id="PF21023">
    <property type="entry name" value="DENR_N"/>
    <property type="match status" value="1"/>
</dbReference>
<dbReference type="InterPro" id="IPR048517">
    <property type="entry name" value="DENR_N"/>
</dbReference>
<evidence type="ECO:0000259" key="6">
    <source>
        <dbReference type="PROSITE" id="PS50296"/>
    </source>
</evidence>
<comment type="similarity">
    <text evidence="1">Belongs to the DENR family.</text>
</comment>
<keyword evidence="4" id="KW-0175">Coiled coil</keyword>
<evidence type="ECO:0000256" key="5">
    <source>
        <dbReference type="SAM" id="MobiDB-lite"/>
    </source>
</evidence>
<dbReference type="InterPro" id="IPR001950">
    <property type="entry name" value="SUI1"/>
</dbReference>
<dbReference type="GeneID" id="5856651"/>
<dbReference type="GO" id="GO:0002188">
    <property type="term" value="P:translation reinitiation"/>
    <property type="evidence" value="ECO:0007669"/>
    <property type="project" value="TreeGrafter"/>
</dbReference>
<dbReference type="PANTHER" id="PTHR12789">
    <property type="entry name" value="DENSITY-REGULATED PROTEIN HOMOLOG"/>
    <property type="match status" value="1"/>
</dbReference>
<dbReference type="EMBL" id="AAYY01000001">
    <property type="protein sequence ID" value="EDP45131.1"/>
    <property type="molecule type" value="Genomic_DNA"/>
</dbReference>
<gene>
    <name evidence="7" type="ORF">MGL_0120</name>
</gene>
<feature type="region of interest" description="Disordered" evidence="5">
    <location>
        <begin position="1"/>
        <end position="30"/>
    </location>
</feature>
<dbReference type="RefSeq" id="XP_001732345.1">
    <property type="nucleotide sequence ID" value="XM_001732293.1"/>
</dbReference>
<dbReference type="GO" id="GO:0003729">
    <property type="term" value="F:mRNA binding"/>
    <property type="evidence" value="ECO:0007669"/>
    <property type="project" value="TreeGrafter"/>
</dbReference>
<dbReference type="Proteomes" id="UP000008837">
    <property type="component" value="Unassembled WGS sequence"/>
</dbReference>
<dbReference type="GO" id="GO:0003743">
    <property type="term" value="F:translation initiation factor activity"/>
    <property type="evidence" value="ECO:0007669"/>
    <property type="project" value="InterPro"/>
</dbReference>
<accession>A8PRS9</accession>
<dbReference type="InterPro" id="IPR050318">
    <property type="entry name" value="DENR/SUI1_TIF"/>
</dbReference>
<dbReference type="CDD" id="cd11607">
    <property type="entry name" value="DENR_C"/>
    <property type="match status" value="1"/>
</dbReference>
<reference evidence="7 8" key="1">
    <citation type="journal article" date="2007" name="Proc. Natl. Acad. Sci. U.S.A.">
        <title>Dandruff-associated Malassezia genomes reveal convergent and divergent virulence traits shared with plant and human fungal pathogens.</title>
        <authorList>
            <person name="Xu J."/>
            <person name="Saunders C.W."/>
            <person name="Hu P."/>
            <person name="Grant R.A."/>
            <person name="Boekhout T."/>
            <person name="Kuramae E.E."/>
            <person name="Kronstad J.W."/>
            <person name="Deangelis Y.M."/>
            <person name="Reeder N.L."/>
            <person name="Johnstone K.R."/>
            <person name="Leland M."/>
            <person name="Fieno A.M."/>
            <person name="Begley W.M."/>
            <person name="Sun Y."/>
            <person name="Lacey M.P."/>
            <person name="Chaudhary T."/>
            <person name="Keough T."/>
            <person name="Chu L."/>
            <person name="Sears R."/>
            <person name="Yuan B."/>
            <person name="Dawson T.L.Jr."/>
        </authorList>
    </citation>
    <scope>NUCLEOTIDE SEQUENCE [LARGE SCALE GENOMIC DNA]</scope>
    <source>
        <strain evidence="8">ATCC MYA-4612 / CBS 7966</strain>
    </source>
</reference>
<feature type="compositionally biased region" description="Basic and acidic residues" evidence="5">
    <location>
        <begin position="206"/>
        <end position="220"/>
    </location>
</feature>
<dbReference type="Gene3D" id="3.30.780.10">
    <property type="entry name" value="SUI1-like domain"/>
    <property type="match status" value="1"/>
</dbReference>
<dbReference type="Pfam" id="PF01253">
    <property type="entry name" value="SUI1"/>
    <property type="match status" value="1"/>
</dbReference>
<evidence type="ECO:0000256" key="1">
    <source>
        <dbReference type="ARBA" id="ARBA00007514"/>
    </source>
</evidence>
<feature type="domain" description="SUI1" evidence="6">
    <location>
        <begin position="118"/>
        <end position="194"/>
    </location>
</feature>
<dbReference type="KEGG" id="mgl:MGL_0120"/>
<evidence type="ECO:0000313" key="7">
    <source>
        <dbReference type="EMBL" id="EDP45131.1"/>
    </source>
</evidence>
<dbReference type="OMA" id="EVFEIDM"/>
<evidence type="ECO:0000256" key="2">
    <source>
        <dbReference type="ARBA" id="ARBA00011742"/>
    </source>
</evidence>
<evidence type="ECO:0000256" key="4">
    <source>
        <dbReference type="SAM" id="Coils"/>
    </source>
</evidence>
<protein>
    <recommendedName>
        <fullName evidence="3">Translation machinery-associated protein 22</fullName>
    </recommendedName>
</protein>
<dbReference type="STRING" id="425265.A8PRS9"/>
<dbReference type="InterPro" id="IPR046447">
    <property type="entry name" value="DENR_C"/>
</dbReference>
<dbReference type="PROSITE" id="PS50296">
    <property type="entry name" value="SUI1"/>
    <property type="match status" value="1"/>
</dbReference>
<proteinExistence type="inferred from homology"/>
<sequence>MSSSDAAVETPTVPASAPGTASTDVDPFPARPTRYCEVCTFPYEYCEYGSSLSKCKANLEARDPTLYAQLYSDAALEDKLKSLTTEQAESLERDSAKKERKAQAKAEKERAQLAASKVILSRVSRTKRKVITCVHGLHQFSPPLPALKVIAKGLSSSFATGASVTQSVHNPGIDEIHIQGDVVDDLRTMLIERKKPFDQMPSEADGGLHEKNIVFDEKAK</sequence>
<dbReference type="InterPro" id="IPR036877">
    <property type="entry name" value="SUI1_dom_sf"/>
</dbReference>
<comment type="subunit">
    <text evidence="2">Interacts with the 40S ribosomal subunit.</text>
</comment>